<dbReference type="Proteomes" id="UP000694844">
    <property type="component" value="Chromosome 9"/>
</dbReference>
<gene>
    <name evidence="4" type="primary">LOC111115692</name>
</gene>
<dbReference type="AlphaFoldDB" id="A0A8B8C546"/>
<keyword evidence="3" id="KW-1185">Reference proteome</keyword>
<dbReference type="InterPro" id="IPR046815">
    <property type="entry name" value="P2RX7_C"/>
</dbReference>
<dbReference type="KEGG" id="cvn:111115692"/>
<name>A0A8B8C546_CRAVI</name>
<evidence type="ECO:0000259" key="2">
    <source>
        <dbReference type="Pfam" id="PF20478"/>
    </source>
</evidence>
<dbReference type="Pfam" id="PF20478">
    <property type="entry name" value="P2RX7_C"/>
    <property type="match status" value="1"/>
</dbReference>
<proteinExistence type="predicted"/>
<evidence type="ECO:0000256" key="1">
    <source>
        <dbReference type="SAM" id="MobiDB-lite"/>
    </source>
</evidence>
<sequence length="184" mass="21398">MDTLEEHIPEVDFSEAMNIRPYQFEPLVAPDNNERNDNLDSEVENSDIEETPIRLVNTDWCECGVCISMPTVDECICCTEIGAVKAESEKGDHLCITESQIFIANCLNRHVLHVSMYEYLQNVGPLDDNQPPHETYRYLAYRRFVRWIWHVLGKRHRKILPACVVTKIREAFPSEQYCGFKYAL</sequence>
<dbReference type="GeneID" id="111115692"/>
<organism evidence="3 4">
    <name type="scientific">Crassostrea virginica</name>
    <name type="common">Eastern oyster</name>
    <dbReference type="NCBI Taxonomy" id="6565"/>
    <lineage>
        <taxon>Eukaryota</taxon>
        <taxon>Metazoa</taxon>
        <taxon>Spiralia</taxon>
        <taxon>Lophotrochozoa</taxon>
        <taxon>Mollusca</taxon>
        <taxon>Bivalvia</taxon>
        <taxon>Autobranchia</taxon>
        <taxon>Pteriomorphia</taxon>
        <taxon>Ostreida</taxon>
        <taxon>Ostreoidea</taxon>
        <taxon>Ostreidae</taxon>
        <taxon>Crassostrea</taxon>
    </lineage>
</organism>
<dbReference type="PANTHER" id="PTHR36981:SF1">
    <property type="entry name" value="P2X PURINORECEPTOR 7 INTRACELLULAR DOMAIN-CONTAINING PROTEIN"/>
    <property type="match status" value="1"/>
</dbReference>
<dbReference type="OrthoDB" id="6057775at2759"/>
<reference evidence="4" key="1">
    <citation type="submission" date="2025-08" db="UniProtKB">
        <authorList>
            <consortium name="RefSeq"/>
        </authorList>
    </citation>
    <scope>IDENTIFICATION</scope>
    <source>
        <tissue evidence="4">Whole sample</tissue>
    </source>
</reference>
<evidence type="ECO:0000313" key="3">
    <source>
        <dbReference type="Proteomes" id="UP000694844"/>
    </source>
</evidence>
<evidence type="ECO:0000313" key="4">
    <source>
        <dbReference type="RefSeq" id="XP_022310229.1"/>
    </source>
</evidence>
<feature type="region of interest" description="Disordered" evidence="1">
    <location>
        <begin position="27"/>
        <end position="46"/>
    </location>
</feature>
<dbReference type="PANTHER" id="PTHR36981">
    <property type="entry name" value="ZGC:195170"/>
    <property type="match status" value="1"/>
</dbReference>
<dbReference type="RefSeq" id="XP_022310229.1">
    <property type="nucleotide sequence ID" value="XM_022454521.1"/>
</dbReference>
<feature type="domain" description="P2X purinoreceptor 7 intracellular" evidence="2">
    <location>
        <begin position="33"/>
        <end position="181"/>
    </location>
</feature>
<accession>A0A8B8C546</accession>
<protein>
    <submittedName>
        <fullName evidence="4">P2X purinoceptor 7-like</fullName>
    </submittedName>
</protein>